<evidence type="ECO:0000256" key="3">
    <source>
        <dbReference type="ARBA" id="ARBA00022989"/>
    </source>
</evidence>
<evidence type="ECO:0000256" key="4">
    <source>
        <dbReference type="ARBA" id="ARBA00023136"/>
    </source>
</evidence>
<evidence type="ECO:0000256" key="5">
    <source>
        <dbReference type="ARBA" id="ARBA00038359"/>
    </source>
</evidence>
<feature type="transmembrane region" description="Helical" evidence="6">
    <location>
        <begin position="251"/>
        <end position="272"/>
    </location>
</feature>
<dbReference type="InterPro" id="IPR052337">
    <property type="entry name" value="SAT4-like"/>
</dbReference>
<dbReference type="PANTHER" id="PTHR33048:SF2">
    <property type="entry name" value="SRPK"/>
    <property type="match status" value="1"/>
</dbReference>
<dbReference type="RefSeq" id="XP_033528076.1">
    <property type="nucleotide sequence ID" value="XM_033672197.1"/>
</dbReference>
<comment type="similarity">
    <text evidence="5">Belongs to the SAT4 family.</text>
</comment>
<accession>A0A6A6AP41</accession>
<name>A0A6A6AP41_9PLEO</name>
<gene>
    <name evidence="8" type="ORF">P153DRAFT_419597</name>
</gene>
<evidence type="ECO:0000313" key="9">
    <source>
        <dbReference type="Proteomes" id="UP000799771"/>
    </source>
</evidence>
<dbReference type="OrthoDB" id="2988756at2759"/>
<keyword evidence="9" id="KW-1185">Reference proteome</keyword>
<dbReference type="GO" id="GO:0016020">
    <property type="term" value="C:membrane"/>
    <property type="evidence" value="ECO:0007669"/>
    <property type="project" value="UniProtKB-SubCell"/>
</dbReference>
<proteinExistence type="inferred from homology"/>
<feature type="transmembrane region" description="Helical" evidence="6">
    <location>
        <begin position="135"/>
        <end position="159"/>
    </location>
</feature>
<evidence type="ECO:0000259" key="7">
    <source>
        <dbReference type="Pfam" id="PF20684"/>
    </source>
</evidence>
<evidence type="ECO:0000256" key="6">
    <source>
        <dbReference type="SAM" id="Phobius"/>
    </source>
</evidence>
<feature type="domain" description="Rhodopsin" evidence="7">
    <location>
        <begin position="23"/>
        <end position="274"/>
    </location>
</feature>
<reference evidence="8" key="1">
    <citation type="journal article" date="2020" name="Stud. Mycol.">
        <title>101 Dothideomycetes genomes: a test case for predicting lifestyles and emergence of pathogens.</title>
        <authorList>
            <person name="Haridas S."/>
            <person name="Albert R."/>
            <person name="Binder M."/>
            <person name="Bloem J."/>
            <person name="Labutti K."/>
            <person name="Salamov A."/>
            <person name="Andreopoulos B."/>
            <person name="Baker S."/>
            <person name="Barry K."/>
            <person name="Bills G."/>
            <person name="Bluhm B."/>
            <person name="Cannon C."/>
            <person name="Castanera R."/>
            <person name="Culley D."/>
            <person name="Daum C."/>
            <person name="Ezra D."/>
            <person name="Gonzalez J."/>
            <person name="Henrissat B."/>
            <person name="Kuo A."/>
            <person name="Liang C."/>
            <person name="Lipzen A."/>
            <person name="Lutzoni F."/>
            <person name="Magnuson J."/>
            <person name="Mondo S."/>
            <person name="Nolan M."/>
            <person name="Ohm R."/>
            <person name="Pangilinan J."/>
            <person name="Park H.-J."/>
            <person name="Ramirez L."/>
            <person name="Alfaro M."/>
            <person name="Sun H."/>
            <person name="Tritt A."/>
            <person name="Yoshinaga Y."/>
            <person name="Zwiers L.-H."/>
            <person name="Turgeon B."/>
            <person name="Goodwin S."/>
            <person name="Spatafora J."/>
            <person name="Crous P."/>
            <person name="Grigoriev I."/>
        </authorList>
    </citation>
    <scope>NUCLEOTIDE SEQUENCE</scope>
    <source>
        <strain evidence="8">CBS 119687</strain>
    </source>
</reference>
<protein>
    <recommendedName>
        <fullName evidence="7">Rhodopsin domain-containing protein</fullName>
    </recommendedName>
</protein>
<evidence type="ECO:0000256" key="2">
    <source>
        <dbReference type="ARBA" id="ARBA00022692"/>
    </source>
</evidence>
<dbReference type="GeneID" id="54412629"/>
<sequence>MASSFTIEAFTLLGVAILVIALRIVLRTNSVGVRGLQMDDYLMCVVAVIYSFETIAAHAVGAKWLGLANNGMTDEQRQMLKPSSEEHRLRIGGSKTQLVGWSLYSLTLWVLKICLCHFYSRLTTGLRHLHMRVKLGYVLIALTYVATELSILLGCHPFSHNWQIYPDPGNHCQPAISRIDLYVTVVLNVLTDIYLMSIPMPMIWTVHLEIKRKLSLILVFGGGVFVMMAGILRCALIIRDPVRGAEAAGSWACRETFVAVIIGNIPMIYPLFRRSISKVYSSAGLSRTGRSSHPWSSPDIKGMFAVFMPYRQLGTTTVASTRSGTVKDRYA</sequence>
<dbReference type="EMBL" id="ML977498">
    <property type="protein sequence ID" value="KAF2133689.1"/>
    <property type="molecule type" value="Genomic_DNA"/>
</dbReference>
<feature type="transmembrane region" description="Helical" evidence="6">
    <location>
        <begin position="179"/>
        <end position="204"/>
    </location>
</feature>
<feature type="transmembrane region" description="Helical" evidence="6">
    <location>
        <begin position="38"/>
        <end position="60"/>
    </location>
</feature>
<keyword evidence="4 6" id="KW-0472">Membrane</keyword>
<evidence type="ECO:0000313" key="8">
    <source>
        <dbReference type="EMBL" id="KAF2133689.1"/>
    </source>
</evidence>
<evidence type="ECO:0000256" key="1">
    <source>
        <dbReference type="ARBA" id="ARBA00004141"/>
    </source>
</evidence>
<keyword evidence="2 6" id="KW-0812">Transmembrane</keyword>
<dbReference type="Proteomes" id="UP000799771">
    <property type="component" value="Unassembled WGS sequence"/>
</dbReference>
<dbReference type="Pfam" id="PF20684">
    <property type="entry name" value="Fung_rhodopsin"/>
    <property type="match status" value="1"/>
</dbReference>
<comment type="subcellular location">
    <subcellularLocation>
        <location evidence="1">Membrane</location>
        <topology evidence="1">Multi-pass membrane protein</topology>
    </subcellularLocation>
</comment>
<keyword evidence="3 6" id="KW-1133">Transmembrane helix</keyword>
<feature type="transmembrane region" description="Helical" evidence="6">
    <location>
        <begin position="6"/>
        <end position="26"/>
    </location>
</feature>
<feature type="transmembrane region" description="Helical" evidence="6">
    <location>
        <begin position="98"/>
        <end position="115"/>
    </location>
</feature>
<organism evidence="8 9">
    <name type="scientific">Dothidotthia symphoricarpi CBS 119687</name>
    <dbReference type="NCBI Taxonomy" id="1392245"/>
    <lineage>
        <taxon>Eukaryota</taxon>
        <taxon>Fungi</taxon>
        <taxon>Dikarya</taxon>
        <taxon>Ascomycota</taxon>
        <taxon>Pezizomycotina</taxon>
        <taxon>Dothideomycetes</taxon>
        <taxon>Pleosporomycetidae</taxon>
        <taxon>Pleosporales</taxon>
        <taxon>Dothidotthiaceae</taxon>
        <taxon>Dothidotthia</taxon>
    </lineage>
</organism>
<dbReference type="PANTHER" id="PTHR33048">
    <property type="entry name" value="PTH11-LIKE INTEGRAL MEMBRANE PROTEIN (AFU_ORTHOLOGUE AFUA_5G11245)"/>
    <property type="match status" value="1"/>
</dbReference>
<feature type="transmembrane region" description="Helical" evidence="6">
    <location>
        <begin position="216"/>
        <end position="239"/>
    </location>
</feature>
<dbReference type="AlphaFoldDB" id="A0A6A6AP41"/>
<dbReference type="InterPro" id="IPR049326">
    <property type="entry name" value="Rhodopsin_dom_fungi"/>
</dbReference>